<dbReference type="FunCoup" id="A0A067QG63">
    <property type="interactions" value="536"/>
</dbReference>
<feature type="domain" description="Apoptosis-antagonizing transcription factor C-terminal" evidence="4">
    <location>
        <begin position="402"/>
        <end position="487"/>
    </location>
</feature>
<dbReference type="GO" id="GO:0000462">
    <property type="term" value="P:maturation of SSU-rRNA from tricistronic rRNA transcript (SSU-rRNA, 5.8S rRNA, LSU-rRNA)"/>
    <property type="evidence" value="ECO:0007669"/>
    <property type="project" value="TreeGrafter"/>
</dbReference>
<dbReference type="AlphaFoldDB" id="A0A067QG63"/>
<evidence type="ECO:0000259" key="5">
    <source>
        <dbReference type="Pfam" id="PF13339"/>
    </source>
</evidence>
<organism evidence="6 7">
    <name type="scientific">Jaapia argillacea MUCL 33604</name>
    <dbReference type="NCBI Taxonomy" id="933084"/>
    <lineage>
        <taxon>Eukaryota</taxon>
        <taxon>Fungi</taxon>
        <taxon>Dikarya</taxon>
        <taxon>Basidiomycota</taxon>
        <taxon>Agaricomycotina</taxon>
        <taxon>Agaricomycetes</taxon>
        <taxon>Agaricomycetidae</taxon>
        <taxon>Jaapiales</taxon>
        <taxon>Jaapiaceae</taxon>
        <taxon>Jaapia</taxon>
    </lineage>
</organism>
<evidence type="ECO:0000313" key="6">
    <source>
        <dbReference type="EMBL" id="KDQ61606.1"/>
    </source>
</evidence>
<keyword evidence="7" id="KW-1185">Reference proteome</keyword>
<dbReference type="STRING" id="933084.A0A067QG63"/>
<dbReference type="InterPro" id="IPR012617">
    <property type="entry name" value="AATF_C"/>
</dbReference>
<evidence type="ECO:0000256" key="1">
    <source>
        <dbReference type="ARBA" id="ARBA00008966"/>
    </source>
</evidence>
<protein>
    <recommendedName>
        <fullName evidence="2">Protein BFR2</fullName>
    </recommendedName>
</protein>
<feature type="compositionally biased region" description="Polar residues" evidence="3">
    <location>
        <begin position="161"/>
        <end position="178"/>
    </location>
</feature>
<evidence type="ECO:0000313" key="7">
    <source>
        <dbReference type="Proteomes" id="UP000027265"/>
    </source>
</evidence>
<dbReference type="InterPro" id="IPR025160">
    <property type="entry name" value="AATF"/>
</dbReference>
<feature type="compositionally biased region" description="Acidic residues" evidence="3">
    <location>
        <begin position="82"/>
        <end position="104"/>
    </location>
</feature>
<accession>A0A067QG63</accession>
<evidence type="ECO:0000256" key="3">
    <source>
        <dbReference type="SAM" id="MobiDB-lite"/>
    </source>
</evidence>
<feature type="domain" description="AATF leucine zipper-containing" evidence="5">
    <location>
        <begin position="182"/>
        <end position="311"/>
    </location>
</feature>
<dbReference type="Pfam" id="PF08164">
    <property type="entry name" value="TRAUB"/>
    <property type="match status" value="1"/>
</dbReference>
<dbReference type="PANTHER" id="PTHR15565">
    <property type="entry name" value="AATF PROTEIN APOPTOSIS ANTAGONIZING TRANSCRIPTION FACTOR"/>
    <property type="match status" value="1"/>
</dbReference>
<dbReference type="OrthoDB" id="5783963at2759"/>
<evidence type="ECO:0000256" key="2">
    <source>
        <dbReference type="ARBA" id="ARBA00013850"/>
    </source>
</evidence>
<dbReference type="Proteomes" id="UP000027265">
    <property type="component" value="Unassembled WGS sequence"/>
</dbReference>
<comment type="similarity">
    <text evidence="1">Belongs to the AATF family.</text>
</comment>
<feature type="region of interest" description="Disordered" evidence="3">
    <location>
        <begin position="79"/>
        <end position="187"/>
    </location>
</feature>
<dbReference type="Pfam" id="PF13339">
    <property type="entry name" value="AATF-Che1"/>
    <property type="match status" value="1"/>
</dbReference>
<gene>
    <name evidence="6" type="ORF">JAAARDRAFT_31067</name>
</gene>
<name>A0A067QG63_9AGAM</name>
<reference evidence="7" key="1">
    <citation type="journal article" date="2014" name="Proc. Natl. Acad. Sci. U.S.A.">
        <title>Extensive sampling of basidiomycete genomes demonstrates inadequacy of the white-rot/brown-rot paradigm for wood decay fungi.</title>
        <authorList>
            <person name="Riley R."/>
            <person name="Salamov A.A."/>
            <person name="Brown D.W."/>
            <person name="Nagy L.G."/>
            <person name="Floudas D."/>
            <person name="Held B.W."/>
            <person name="Levasseur A."/>
            <person name="Lombard V."/>
            <person name="Morin E."/>
            <person name="Otillar R."/>
            <person name="Lindquist E.A."/>
            <person name="Sun H."/>
            <person name="LaButti K.M."/>
            <person name="Schmutz J."/>
            <person name="Jabbour D."/>
            <person name="Luo H."/>
            <person name="Baker S.E."/>
            <person name="Pisabarro A.G."/>
            <person name="Walton J.D."/>
            <person name="Blanchette R.A."/>
            <person name="Henrissat B."/>
            <person name="Martin F."/>
            <person name="Cullen D."/>
            <person name="Hibbett D.S."/>
            <person name="Grigoriev I.V."/>
        </authorList>
    </citation>
    <scope>NUCLEOTIDE SEQUENCE [LARGE SCALE GENOMIC DNA]</scope>
    <source>
        <strain evidence="7">MUCL 33604</strain>
    </source>
</reference>
<dbReference type="InterPro" id="IPR039223">
    <property type="entry name" value="AATF/Bfr2"/>
</dbReference>
<dbReference type="PANTHER" id="PTHR15565:SF0">
    <property type="entry name" value="PROTEIN AATF"/>
    <property type="match status" value="1"/>
</dbReference>
<dbReference type="InParanoid" id="A0A067QG63"/>
<dbReference type="GO" id="GO:0005730">
    <property type="term" value="C:nucleolus"/>
    <property type="evidence" value="ECO:0007669"/>
    <property type="project" value="TreeGrafter"/>
</dbReference>
<dbReference type="EMBL" id="KL197712">
    <property type="protein sequence ID" value="KDQ61606.1"/>
    <property type="molecule type" value="Genomic_DNA"/>
</dbReference>
<feature type="region of interest" description="Disordered" evidence="3">
    <location>
        <begin position="13"/>
        <end position="44"/>
    </location>
</feature>
<feature type="compositionally biased region" description="Acidic residues" evidence="3">
    <location>
        <begin position="113"/>
        <end position="126"/>
    </location>
</feature>
<dbReference type="HOGENOM" id="CLU_018299_2_1_1"/>
<sequence length="530" mass="59301">MRLSLAQQIAELEETAPIDFDPADAHVVPPENDEEQEPVDNAAAREHYLDVGPSAIRKLHDSVADPKYDGVRISRKQLQFLVEEDDGHEEEEAGDDQTSEDEITEMNGRSLGGDDESEGDVEEDGEKDLPSDSQSGWEDEEDESQHSPAPLPSKASKTKRLSQSPEPTQDISSTLAKTRQQDVKKGKAVSRQLALWDSLLDARIRLQKAVTAANRLPLPHDLAKCTDQQTCQDSLNKFLGEAMLLSDELFDFQESLLVSNETIQPPAHKRRKTGGEPDWASQVQEASQSASTLEAVYHPHFVQTLSKWSSKIQAVAPSVLLPANRNAFSKHSKHQQQHQMKSVVQLVEETLAEREKLVARTRVIRAKGNDRKRIRVEDLDVEMHDADEDAEDPNTFDDADFYQQLLRDLISTRTSSDPSSYQPQPWHLAQKALKSKKKKTVDTRASKGRKLRYEIHEKLQNFMVPVPMPNGRVWHEEQVDELFASLLGKGFEGLGPMGENGNRVGDGDGERERLEAEVEGALSGGFRVFG</sequence>
<proteinExistence type="inferred from homology"/>
<evidence type="ECO:0000259" key="4">
    <source>
        <dbReference type="Pfam" id="PF08164"/>
    </source>
</evidence>